<sequence>MIKCAARFLVLYCLVSASYSTAATSSFNCDSFLSQPIEKQRAEFTKARDLFIRNFSQIKGVDNSAWELTKLLQQKRFDPNIEKGVYLAHLPGHLLNYNENIDTAFLKNLQQAINNLEDIGKCFHYRKNNTKKQNPLMALKLYENDSAQSQDDVSHIFFGYTTSAMQQGNAIKVARGADTRECSLANCVFKNIPIEKAREFVKSHTVIRLVHSPVELQRIQANAQAQPHEKQLPDKSWLTGVKLYKTGEIFTSPEIYVNIGYYAGEQLIGKNVLQLPWVTKKGMNRGNTLLLDWPVGSDKAKVVVMESDVDIPYDVMLDAAFGIGKYFTDENSTTGSLLSSLHSAISGWFSGTGWGDDDYIGTVVIDRNAQMPEIATDEGSAILQLRHESEAKRFPIYGQ</sequence>
<reference evidence="3" key="1">
    <citation type="journal article" date="2019" name="Int. J. Syst. Evol. Microbiol.">
        <title>The Global Catalogue of Microorganisms (GCM) 10K type strain sequencing project: providing services to taxonomists for standard genome sequencing and annotation.</title>
        <authorList>
            <consortium name="The Broad Institute Genomics Platform"/>
            <consortium name="The Broad Institute Genome Sequencing Center for Infectious Disease"/>
            <person name="Wu L."/>
            <person name="Ma J."/>
        </authorList>
    </citation>
    <scope>NUCLEOTIDE SEQUENCE [LARGE SCALE GENOMIC DNA]</scope>
    <source>
        <strain evidence="3">JCM 17805</strain>
    </source>
</reference>
<keyword evidence="3" id="KW-1185">Reference proteome</keyword>
<evidence type="ECO:0000313" key="2">
    <source>
        <dbReference type="EMBL" id="GAA4651931.1"/>
    </source>
</evidence>
<accession>A0ABP8V813</accession>
<dbReference type="EMBL" id="BAABFL010000466">
    <property type="protein sequence ID" value="GAA4651931.1"/>
    <property type="molecule type" value="Genomic_DNA"/>
</dbReference>
<feature type="signal peptide" evidence="1">
    <location>
        <begin position="1"/>
        <end position="22"/>
    </location>
</feature>
<dbReference type="Proteomes" id="UP001500604">
    <property type="component" value="Unassembled WGS sequence"/>
</dbReference>
<keyword evidence="1" id="KW-0732">Signal</keyword>
<proteinExistence type="predicted"/>
<protein>
    <submittedName>
        <fullName evidence="2">Uncharacterized protein</fullName>
    </submittedName>
</protein>
<comment type="caution">
    <text evidence="2">The sequence shown here is derived from an EMBL/GenBank/DDBJ whole genome shotgun (WGS) entry which is preliminary data.</text>
</comment>
<gene>
    <name evidence="2" type="ORF">GCM10023116_42150</name>
</gene>
<evidence type="ECO:0000256" key="1">
    <source>
        <dbReference type="SAM" id="SignalP"/>
    </source>
</evidence>
<feature type="chain" id="PRO_5046849938" evidence="1">
    <location>
        <begin position="23"/>
        <end position="399"/>
    </location>
</feature>
<organism evidence="2 3">
    <name type="scientific">Kistimonas scapharcae</name>
    <dbReference type="NCBI Taxonomy" id="1036133"/>
    <lineage>
        <taxon>Bacteria</taxon>
        <taxon>Pseudomonadati</taxon>
        <taxon>Pseudomonadota</taxon>
        <taxon>Gammaproteobacteria</taxon>
        <taxon>Oceanospirillales</taxon>
        <taxon>Endozoicomonadaceae</taxon>
        <taxon>Kistimonas</taxon>
    </lineage>
</organism>
<evidence type="ECO:0000313" key="3">
    <source>
        <dbReference type="Proteomes" id="UP001500604"/>
    </source>
</evidence>
<name>A0ABP8V813_9GAMM</name>